<dbReference type="GO" id="GO:0005886">
    <property type="term" value="C:plasma membrane"/>
    <property type="evidence" value="ECO:0007669"/>
    <property type="project" value="TreeGrafter"/>
</dbReference>
<feature type="domain" description="Bacterial type II secretion system protein E" evidence="4">
    <location>
        <begin position="206"/>
        <end position="220"/>
    </location>
</feature>
<dbReference type="GO" id="GO:0016887">
    <property type="term" value="F:ATP hydrolysis activity"/>
    <property type="evidence" value="ECO:0007669"/>
    <property type="project" value="TreeGrafter"/>
</dbReference>
<reference evidence="5 6" key="1">
    <citation type="submission" date="2017-05" db="EMBL/GenBank/DDBJ databases">
        <title>Vagococcus spp. assemblies.</title>
        <authorList>
            <person name="Gulvik C.A."/>
        </authorList>
    </citation>
    <scope>NUCLEOTIDE SEQUENCE [LARGE SCALE GENOMIC DNA]</scope>
    <source>
        <strain evidence="5 6">SS1994</strain>
    </source>
</reference>
<dbReference type="SUPFAM" id="SSF52540">
    <property type="entry name" value="P-loop containing nucleoside triphosphate hydrolases"/>
    <property type="match status" value="1"/>
</dbReference>
<dbReference type="Proteomes" id="UP000288490">
    <property type="component" value="Unassembled WGS sequence"/>
</dbReference>
<evidence type="ECO:0000259" key="4">
    <source>
        <dbReference type="PROSITE" id="PS00662"/>
    </source>
</evidence>
<dbReference type="OrthoDB" id="9808272at2"/>
<dbReference type="PROSITE" id="PS00662">
    <property type="entry name" value="T2SP_E"/>
    <property type="match status" value="1"/>
</dbReference>
<evidence type="ECO:0000313" key="5">
    <source>
        <dbReference type="EMBL" id="RST90790.1"/>
    </source>
</evidence>
<dbReference type="InterPro" id="IPR047667">
    <property type="entry name" value="ATPase_ComGA"/>
</dbReference>
<dbReference type="InterPro" id="IPR027417">
    <property type="entry name" value="P-loop_NTPase"/>
</dbReference>
<dbReference type="Gene3D" id="3.40.50.300">
    <property type="entry name" value="P-loop containing nucleotide triphosphate hydrolases"/>
    <property type="match status" value="1"/>
</dbReference>
<gene>
    <name evidence="5" type="ORF">CBF36_11035</name>
</gene>
<sequence>MRKEKNMKKLAKKLLEFGYTNQVSDLYILPKSSSMYEVSFRQHHDMTNYDSLPYKTAEQLILYFKYLAGMDIAEKRKVQMGGTTIKIKKGSFRIRLSVVGDFLNRETLVIRFLYLMSSKSLQFVDDNQIEKIKNQITRNGLFLFSGPTGSGKSTTMHLLMQYLIHQENKHIITIEDPVEIEDVGCLQFQVNEKIGLTYQELIKVCLRHRPDCLMIGEIRDTETAQMAMRAALTGHLVFSTIHAKNRKGVEARLIELGIPKEEMNQSIQGIVYQEMLPLISKEKYGVLYDMFDKEGEDEWEKSLQKAYYEKKITQKTYQTYKN</sequence>
<dbReference type="PANTHER" id="PTHR30258:SF2">
    <property type="entry name" value="COMG OPERON PROTEIN 1"/>
    <property type="match status" value="1"/>
</dbReference>
<dbReference type="EMBL" id="NGJT01000030">
    <property type="protein sequence ID" value="RST90790.1"/>
    <property type="molecule type" value="Genomic_DNA"/>
</dbReference>
<dbReference type="InterPro" id="IPR001482">
    <property type="entry name" value="T2SS/T4SS_dom"/>
</dbReference>
<dbReference type="Pfam" id="PF00437">
    <property type="entry name" value="T2SSE"/>
    <property type="match status" value="1"/>
</dbReference>
<accession>A0A429ZAT1</accession>
<keyword evidence="6" id="KW-1185">Reference proteome</keyword>
<proteinExistence type="inferred from homology"/>
<keyword evidence="2" id="KW-0547">Nucleotide-binding</keyword>
<evidence type="ECO:0000313" key="6">
    <source>
        <dbReference type="Proteomes" id="UP000288490"/>
    </source>
</evidence>
<evidence type="ECO:0000256" key="2">
    <source>
        <dbReference type="ARBA" id="ARBA00022741"/>
    </source>
</evidence>
<dbReference type="PANTHER" id="PTHR30258">
    <property type="entry name" value="TYPE II SECRETION SYSTEM PROTEIN GSPE-RELATED"/>
    <property type="match status" value="1"/>
</dbReference>
<dbReference type="NCBIfam" id="NF041000">
    <property type="entry name" value="ATPase_ComGA"/>
    <property type="match status" value="1"/>
</dbReference>
<evidence type="ECO:0000256" key="1">
    <source>
        <dbReference type="ARBA" id="ARBA00006611"/>
    </source>
</evidence>
<protein>
    <recommendedName>
        <fullName evidence="4">Bacterial type II secretion system protein E domain-containing protein</fullName>
    </recommendedName>
</protein>
<dbReference type="GO" id="GO:0005524">
    <property type="term" value="F:ATP binding"/>
    <property type="evidence" value="ECO:0007669"/>
    <property type="project" value="UniProtKB-KW"/>
</dbReference>
<dbReference type="CDD" id="cd01129">
    <property type="entry name" value="PulE-GspE-like"/>
    <property type="match status" value="1"/>
</dbReference>
<evidence type="ECO:0000256" key="3">
    <source>
        <dbReference type="ARBA" id="ARBA00022840"/>
    </source>
</evidence>
<comment type="caution">
    <text evidence="5">The sequence shown here is derived from an EMBL/GenBank/DDBJ whole genome shotgun (WGS) entry which is preliminary data.</text>
</comment>
<organism evidence="5 6">
    <name type="scientific">Vagococcus bubulae</name>
    <dbReference type="NCBI Taxonomy" id="1977868"/>
    <lineage>
        <taxon>Bacteria</taxon>
        <taxon>Bacillati</taxon>
        <taxon>Bacillota</taxon>
        <taxon>Bacilli</taxon>
        <taxon>Lactobacillales</taxon>
        <taxon>Enterococcaceae</taxon>
        <taxon>Vagococcus</taxon>
    </lineage>
</organism>
<dbReference type="AlphaFoldDB" id="A0A429ZAT1"/>
<comment type="similarity">
    <text evidence="1">Belongs to the GSP E family.</text>
</comment>
<dbReference type="Gene3D" id="3.30.450.90">
    <property type="match status" value="1"/>
</dbReference>
<keyword evidence="3" id="KW-0067">ATP-binding</keyword>
<name>A0A429ZAT1_9ENTE</name>